<evidence type="ECO:0000313" key="1">
    <source>
        <dbReference type="EMBL" id="ATZ80433.1"/>
    </source>
</evidence>
<accession>A0A2H4UU13</accession>
<proteinExistence type="predicted"/>
<name>A0A2H4UU13_9VIRU</name>
<sequence>MSIHNNFVPDTDLHIDGIKFTGFSYENSVSLGNECYKLSTDNGMIIFQADCENDNQIIKYMHELEIPQSVNMSSGSIIMNMQKAKIPICLTGKLDKYFLDKLKTNIKHYPDMYEREWIDNDDRILIIEHKKNTYVFKEFAYANIVTISNNMYLIPTKETLITMFVCGNFLRLQFFAKTIEIKLPHIRTLRFFEKCGIFSNIIKARNLAIPIST</sequence>
<protein>
    <submittedName>
        <fullName evidence="1">Uncharacterized protein</fullName>
    </submittedName>
</protein>
<keyword evidence="2" id="KW-1185">Reference proteome</keyword>
<evidence type="ECO:0000313" key="2">
    <source>
        <dbReference type="Proteomes" id="UP000240325"/>
    </source>
</evidence>
<gene>
    <name evidence="1" type="ORF">BMW23_0379</name>
</gene>
<dbReference type="EMBL" id="MF782455">
    <property type="protein sequence ID" value="ATZ80433.1"/>
    <property type="molecule type" value="Genomic_DNA"/>
</dbReference>
<reference evidence="1" key="1">
    <citation type="journal article" date="2017" name="Elife">
        <title>The kinetoplastid-infecting Bodo saltans virus (BsV), a window into the most abundant giant viruses in the sea.</title>
        <authorList>
            <person name="Deeg C.M."/>
            <person name="Chow C.-E.T."/>
            <person name="Suttle C.A."/>
        </authorList>
    </citation>
    <scope>NUCLEOTIDE SEQUENCE</scope>
    <source>
        <strain evidence="1">NG1</strain>
    </source>
</reference>
<dbReference type="Proteomes" id="UP000240325">
    <property type="component" value="Segment"/>
</dbReference>
<organism evidence="1">
    <name type="scientific">Bodo saltans virus</name>
    <dbReference type="NCBI Taxonomy" id="2024608"/>
    <lineage>
        <taxon>Viruses</taxon>
        <taxon>Varidnaviria</taxon>
        <taxon>Bamfordvirae</taxon>
        <taxon>Nucleocytoviricota</taxon>
        <taxon>Megaviricetes</taxon>
        <taxon>Imitervirales</taxon>
        <taxon>Mimiviridae</taxon>
        <taxon>Klosneuvirinae</taxon>
        <taxon>Theiavirus</taxon>
        <taxon>Theiavirus salishense</taxon>
    </lineage>
</organism>